<dbReference type="OrthoDB" id="428850at2759"/>
<organism evidence="1 2">
    <name type="scientific">Opisthorchis viverrini</name>
    <name type="common">Southeast Asian liver fluke</name>
    <dbReference type="NCBI Taxonomy" id="6198"/>
    <lineage>
        <taxon>Eukaryota</taxon>
        <taxon>Metazoa</taxon>
        <taxon>Spiralia</taxon>
        <taxon>Lophotrochozoa</taxon>
        <taxon>Platyhelminthes</taxon>
        <taxon>Trematoda</taxon>
        <taxon>Digenea</taxon>
        <taxon>Opisthorchiida</taxon>
        <taxon>Opisthorchiata</taxon>
        <taxon>Opisthorchiidae</taxon>
        <taxon>Opisthorchis</taxon>
    </lineage>
</organism>
<dbReference type="PANTHER" id="PTHR31691:SF1">
    <property type="entry name" value="ROTATIN"/>
    <property type="match status" value="1"/>
</dbReference>
<reference evidence="1 2" key="1">
    <citation type="submission" date="2013-11" db="EMBL/GenBank/DDBJ databases">
        <title>Opisthorchis viverrini - life in the bile duct.</title>
        <authorList>
            <person name="Young N.D."/>
            <person name="Nagarajan N."/>
            <person name="Lin S.J."/>
            <person name="Korhonen P.K."/>
            <person name="Jex A.R."/>
            <person name="Hall R.S."/>
            <person name="Safavi-Hemami H."/>
            <person name="Kaewkong W."/>
            <person name="Bertrand D."/>
            <person name="Gao S."/>
            <person name="Seet Q."/>
            <person name="Wongkham S."/>
            <person name="Teh B.T."/>
            <person name="Wongkham C."/>
            <person name="Intapan P.M."/>
            <person name="Maleewong W."/>
            <person name="Yang X."/>
            <person name="Hu M."/>
            <person name="Wang Z."/>
            <person name="Hofmann A."/>
            <person name="Sternberg P.W."/>
            <person name="Tan P."/>
            <person name="Wang J."/>
            <person name="Gasser R.B."/>
        </authorList>
    </citation>
    <scope>NUCLEOTIDE SEQUENCE [LARGE SCALE GENOMIC DNA]</scope>
</reference>
<dbReference type="GO" id="GO:0036064">
    <property type="term" value="C:ciliary basal body"/>
    <property type="evidence" value="ECO:0007669"/>
    <property type="project" value="InterPro"/>
</dbReference>
<dbReference type="GeneID" id="20323685"/>
<dbReference type="PANTHER" id="PTHR31691">
    <property type="entry name" value="ROTATIN"/>
    <property type="match status" value="1"/>
</dbReference>
<protein>
    <recommendedName>
        <fullName evidence="3">Endonuclease/exonuclease/phosphatase domain-containing protein</fullName>
    </recommendedName>
</protein>
<dbReference type="Proteomes" id="UP000054324">
    <property type="component" value="Unassembled WGS sequence"/>
</dbReference>
<name>A0A074ZGJ8_OPIVI</name>
<dbReference type="EMBL" id="KL596902">
    <property type="protein sequence ID" value="KER22375.1"/>
    <property type="molecule type" value="Genomic_DNA"/>
</dbReference>
<evidence type="ECO:0000313" key="1">
    <source>
        <dbReference type="EMBL" id="KER22375.1"/>
    </source>
</evidence>
<dbReference type="GO" id="GO:0007099">
    <property type="term" value="P:centriole replication"/>
    <property type="evidence" value="ECO:0007669"/>
    <property type="project" value="TreeGrafter"/>
</dbReference>
<evidence type="ECO:0008006" key="3">
    <source>
        <dbReference type="Google" id="ProtNLM"/>
    </source>
</evidence>
<proteinExistence type="predicted"/>
<dbReference type="InterPro" id="IPR030791">
    <property type="entry name" value="Rotatin"/>
</dbReference>
<dbReference type="GO" id="GO:0010457">
    <property type="term" value="P:centriole-centriole cohesion"/>
    <property type="evidence" value="ECO:0007669"/>
    <property type="project" value="TreeGrafter"/>
</dbReference>
<gene>
    <name evidence="1" type="ORF">T265_09516</name>
</gene>
<dbReference type="KEGG" id="ovi:T265_09516"/>
<sequence length="903" mass="100411">MQPTPLDVINETFGWSSVGSSIPTIVLLFSKLQCSQVMGNRCKKPFSCSPLSVASFHANGRRHESWDTAMLPVPIQEQLRGRGRVRTTDFLVRWVFSSPSPYPPFSTVKSTDNETAISGINFFQDVILEDFPAEVFIQRPALVETFLGMIGSTKTQLMFAAARALSRLCEKLINRIYFHLDPNNHCLFPGVDTERCEMARWLVSAFTDRKVCGSNPISASRFPLSRLEQPGSIPDPVLTSGSMAVGHERMLQQNIPISFGYVSTVESLNNQIPGQINLMSSALRIYMYCDISNIVATETEGAWCSTFSRLGTLQTRDSAGSVDGHTISTNNADRLSSTDHVVRNSSNRQTLFASCYFNSLTPNTIDCDRPGGYPLFRSSCYFNSLTPNTIDCDRPGGYPLFSFCLDVLVVVGNALHYLVTQHLAFPTPSQSAVNHSRHRSFGITEVKYQLEAELLCLMRLAVDLMLTSVAPLDRMKRRTGSVFTSSDPEDCCTSWMMRRNPPARDLINPCDLPGNFAAFLEPWGPLLCALSSTWSQQDGMSTSWSASELIQLVSSNAVPYAYERHIYLSVFGHIFNLITTLFTPETALSVLPTELRTQLALALLDSALLLRTGRSPTESVDQGLPAYVLLFNSPVVTTWNLLNRVELSMTSLISFLERMKHCISVGVALSPKAESSLLDWIPVNSRLCAVRLPGSSKISAGRCGKRCLCVTETDEFYQDLSRLLRSARCTDIVILAGDVNAQVGRLSLEEAQLGGRFGVSAERTDNGSVVCRSSSVPGRYEFLAETHIPSYRGHMTITSRWRASVKDCRSFWGTQLYSDHATVRARLALRFPSALRLPKESSSVRQLRQVSVTEEYRADLARKLRETHSHVDDEDCLEDEWRRVSEAILSALRILPNTSDSTK</sequence>
<dbReference type="CTD" id="20323685"/>
<dbReference type="GO" id="GO:0005814">
    <property type="term" value="C:centriole"/>
    <property type="evidence" value="ECO:0007669"/>
    <property type="project" value="TreeGrafter"/>
</dbReference>
<dbReference type="GO" id="GO:0005813">
    <property type="term" value="C:centrosome"/>
    <property type="evidence" value="ECO:0007669"/>
    <property type="project" value="InterPro"/>
</dbReference>
<evidence type="ECO:0000313" key="2">
    <source>
        <dbReference type="Proteomes" id="UP000054324"/>
    </source>
</evidence>
<keyword evidence="2" id="KW-1185">Reference proteome</keyword>
<dbReference type="AlphaFoldDB" id="A0A074ZGJ8"/>
<accession>A0A074ZGJ8</accession>
<dbReference type="GO" id="GO:0032053">
    <property type="term" value="P:ciliary basal body organization"/>
    <property type="evidence" value="ECO:0007669"/>
    <property type="project" value="TreeGrafter"/>
</dbReference>
<dbReference type="RefSeq" id="XP_009173874.1">
    <property type="nucleotide sequence ID" value="XM_009175610.1"/>
</dbReference>